<dbReference type="AlphaFoldDB" id="A0A8F4KHG7"/>
<accession>A0A8F4KHG7</accession>
<keyword evidence="3" id="KW-1185">Reference proteome</keyword>
<name>A0A8F4KHG7_9BURK</name>
<evidence type="ECO:0000256" key="1">
    <source>
        <dbReference type="SAM" id="MobiDB-lite"/>
    </source>
</evidence>
<reference evidence="2" key="1">
    <citation type="submission" date="2016-09" db="EMBL/GenBank/DDBJ databases">
        <title>The Complete Genome of Burkholderia sprentiae wsm5005.</title>
        <authorList>
            <person name="De Meyer S."/>
            <person name="Wang P."/>
            <person name="Terpolilli J."/>
        </authorList>
    </citation>
    <scope>NUCLEOTIDE SEQUENCE [LARGE SCALE GENOMIC DNA]</scope>
    <source>
        <strain evidence="2">WSM5005</strain>
    </source>
</reference>
<dbReference type="Proteomes" id="UP000179860">
    <property type="component" value="Chromosome 1"/>
</dbReference>
<evidence type="ECO:0000313" key="3">
    <source>
        <dbReference type="Proteomes" id="UP000179860"/>
    </source>
</evidence>
<proteinExistence type="predicted"/>
<sequence length="69" mass="7981">MSYSFKSQSNTHPGSNDYGQDLANHFSGFDPEFYDRRVAHQETELQETPRGEARAIEQGVKFTLARDQW</sequence>
<dbReference type="KEGG" id="pspw:BJG93_35210"/>
<evidence type="ECO:0000313" key="2">
    <source>
        <dbReference type="EMBL" id="QXE07194.1"/>
    </source>
</evidence>
<protein>
    <submittedName>
        <fullName evidence="2">Uncharacterized protein</fullName>
    </submittedName>
</protein>
<feature type="compositionally biased region" description="Polar residues" evidence="1">
    <location>
        <begin position="1"/>
        <end position="18"/>
    </location>
</feature>
<feature type="region of interest" description="Disordered" evidence="1">
    <location>
        <begin position="1"/>
        <end position="23"/>
    </location>
</feature>
<dbReference type="EMBL" id="CP017561">
    <property type="protein sequence ID" value="QXE07194.1"/>
    <property type="molecule type" value="Genomic_DNA"/>
</dbReference>
<dbReference type="RefSeq" id="WP_154671827.1">
    <property type="nucleotide sequence ID" value="NZ_CP017561.2"/>
</dbReference>
<gene>
    <name evidence="2" type="ORF">BJG93_35210</name>
</gene>
<organism evidence="2 3">
    <name type="scientific">Paraburkholderia sprentiae WSM5005</name>
    <dbReference type="NCBI Taxonomy" id="754502"/>
    <lineage>
        <taxon>Bacteria</taxon>
        <taxon>Pseudomonadati</taxon>
        <taxon>Pseudomonadota</taxon>
        <taxon>Betaproteobacteria</taxon>
        <taxon>Burkholderiales</taxon>
        <taxon>Burkholderiaceae</taxon>
        <taxon>Paraburkholderia</taxon>
    </lineage>
</organism>